<proteinExistence type="predicted"/>
<evidence type="ECO:0000259" key="1">
    <source>
        <dbReference type="Pfam" id="PF00059"/>
    </source>
</evidence>
<dbReference type="Gene3D" id="3.10.100.10">
    <property type="entry name" value="Mannose-Binding Protein A, subunit A"/>
    <property type="match status" value="1"/>
</dbReference>
<feature type="domain" description="C-type lectin" evidence="1">
    <location>
        <begin position="33"/>
        <end position="127"/>
    </location>
</feature>
<gene>
    <name evidence="2" type="ORF">WR25_08660</name>
</gene>
<keyword evidence="3" id="KW-1185">Reference proteome</keyword>
<dbReference type="Pfam" id="PF00059">
    <property type="entry name" value="Lectin_C"/>
    <property type="match status" value="1"/>
</dbReference>
<dbReference type="SUPFAM" id="SSF56436">
    <property type="entry name" value="C-type lectin-like"/>
    <property type="match status" value="1"/>
</dbReference>
<reference evidence="2 3" key="1">
    <citation type="journal article" date="2017" name="Curr. Biol.">
        <title>Genome architecture and evolution of a unichromosomal asexual nematode.</title>
        <authorList>
            <person name="Fradin H."/>
            <person name="Zegar C."/>
            <person name="Gutwein M."/>
            <person name="Lucas J."/>
            <person name="Kovtun M."/>
            <person name="Corcoran D."/>
            <person name="Baugh L.R."/>
            <person name="Kiontke K."/>
            <person name="Gunsalus K."/>
            <person name="Fitch D.H."/>
            <person name="Piano F."/>
        </authorList>
    </citation>
    <scope>NUCLEOTIDE SEQUENCE [LARGE SCALE GENOMIC DNA]</scope>
    <source>
        <strain evidence="2">PF1309</strain>
    </source>
</reference>
<comment type="caution">
    <text evidence="2">The sequence shown here is derived from an EMBL/GenBank/DDBJ whole genome shotgun (WGS) entry which is preliminary data.</text>
</comment>
<dbReference type="EMBL" id="LIAE01006540">
    <property type="protein sequence ID" value="PAV87883.1"/>
    <property type="molecule type" value="Genomic_DNA"/>
</dbReference>
<dbReference type="AlphaFoldDB" id="A0A2A2LNQ4"/>
<evidence type="ECO:0000313" key="3">
    <source>
        <dbReference type="Proteomes" id="UP000218231"/>
    </source>
</evidence>
<name>A0A2A2LNQ4_9BILA</name>
<dbReference type="Proteomes" id="UP000218231">
    <property type="component" value="Unassembled WGS sequence"/>
</dbReference>
<protein>
    <recommendedName>
        <fullName evidence="1">C-type lectin domain-containing protein</fullName>
    </recommendedName>
</protein>
<dbReference type="InterPro" id="IPR016186">
    <property type="entry name" value="C-type_lectin-like/link_sf"/>
</dbReference>
<organism evidence="2 3">
    <name type="scientific">Diploscapter pachys</name>
    <dbReference type="NCBI Taxonomy" id="2018661"/>
    <lineage>
        <taxon>Eukaryota</taxon>
        <taxon>Metazoa</taxon>
        <taxon>Ecdysozoa</taxon>
        <taxon>Nematoda</taxon>
        <taxon>Chromadorea</taxon>
        <taxon>Rhabditida</taxon>
        <taxon>Rhabditina</taxon>
        <taxon>Rhabditomorpha</taxon>
        <taxon>Rhabditoidea</taxon>
        <taxon>Rhabditidae</taxon>
        <taxon>Diploscapter</taxon>
    </lineage>
</organism>
<dbReference type="InterPro" id="IPR016187">
    <property type="entry name" value="CTDL_fold"/>
</dbReference>
<dbReference type="CDD" id="cd00037">
    <property type="entry name" value="CLECT"/>
    <property type="match status" value="1"/>
</dbReference>
<evidence type="ECO:0000313" key="2">
    <source>
        <dbReference type="EMBL" id="PAV87883.1"/>
    </source>
</evidence>
<sequence>MRMRMDAEDVTRAKILLIDSFPCYNLPPVSLDFISAHYFCASMGYELVSVTNLFTNNYILAKAETQFKDLSNFWIGFVNTNETKFKWDTTSSCNSQTKRRKMGSNASERITSIRLRISNWRTNNSKSYDEKYDNGTSTHKATWKFVL</sequence>
<dbReference type="InterPro" id="IPR001304">
    <property type="entry name" value="C-type_lectin-like"/>
</dbReference>
<accession>A0A2A2LNQ4</accession>